<evidence type="ECO:0000259" key="2">
    <source>
        <dbReference type="Pfam" id="PF17919"/>
    </source>
</evidence>
<feature type="transmembrane region" description="Helical" evidence="1">
    <location>
        <begin position="214"/>
        <end position="232"/>
    </location>
</feature>
<dbReference type="SUPFAM" id="SSF56672">
    <property type="entry name" value="DNA/RNA polymerases"/>
    <property type="match status" value="1"/>
</dbReference>
<keyword evidence="1" id="KW-1133">Transmembrane helix</keyword>
<dbReference type="InterPro" id="IPR043502">
    <property type="entry name" value="DNA/RNA_pol_sf"/>
</dbReference>
<dbReference type="PANTHER" id="PTHR34072">
    <property type="entry name" value="ENZYMATIC POLYPROTEIN-RELATED"/>
    <property type="match status" value="1"/>
</dbReference>
<accession>A0A699GIY3</accession>
<keyword evidence="3" id="KW-0695">RNA-directed DNA polymerase</keyword>
<organism evidence="3">
    <name type="scientific">Tanacetum cinerariifolium</name>
    <name type="common">Dalmatian daisy</name>
    <name type="synonym">Chrysanthemum cinerariifolium</name>
    <dbReference type="NCBI Taxonomy" id="118510"/>
    <lineage>
        <taxon>Eukaryota</taxon>
        <taxon>Viridiplantae</taxon>
        <taxon>Streptophyta</taxon>
        <taxon>Embryophyta</taxon>
        <taxon>Tracheophyta</taxon>
        <taxon>Spermatophyta</taxon>
        <taxon>Magnoliopsida</taxon>
        <taxon>eudicotyledons</taxon>
        <taxon>Gunneridae</taxon>
        <taxon>Pentapetalae</taxon>
        <taxon>asterids</taxon>
        <taxon>campanulids</taxon>
        <taxon>Asterales</taxon>
        <taxon>Asteraceae</taxon>
        <taxon>Asteroideae</taxon>
        <taxon>Anthemideae</taxon>
        <taxon>Anthemidinae</taxon>
        <taxon>Tanacetum</taxon>
    </lineage>
</organism>
<evidence type="ECO:0000313" key="3">
    <source>
        <dbReference type="EMBL" id="GEU28698.1"/>
    </source>
</evidence>
<dbReference type="Pfam" id="PF17919">
    <property type="entry name" value="RT_RNaseH_2"/>
    <property type="match status" value="1"/>
</dbReference>
<feature type="domain" description="Reverse transcriptase/retrotransposon-derived protein RNase H-like" evidence="2">
    <location>
        <begin position="29"/>
        <end position="78"/>
    </location>
</feature>
<sequence>MAKVKPYPNWTYGIRVTEVLKYDAFILDSREAAFQLLKHKLCSAPILALPEGSEDFMVYCDASHKRLGAILIQREKRHYLYGTKCTVFTNHKSLQHILDQKELNMRQRHWLELLSDNDYEIHYYPGKANVVADAWSRKELKHENQRTSRTKMLVENLKDPEKLRTEKLEPRVDGTLCLNGRSWLPCYGGFGLSHLDPVEWKAAGMRSICRIKRLRYGVVGGSSGYAVLILILPGNLVKSRHRYAVSFSLDMGKKNRKNNMEDLIMDKYVKKARKEYLENEKIYAEAVFDDYLAIKQKKDMYKRDHDLEYDLSNKVFAEWGDDKVVLTDYEDSIPKEHNIDDEAELDTILGIDLDLFHYETPLCKAFNEFNYLLKIEVDLFTYDVPRLKVFDKDEWMDWKNLGIPWVEEKSWTNLEARFNNTIHIWQPFHFHNGKTKWPTCNSDTDRFCNGGELTGIDNNKATTEDLGSNPQNNTGNIYNEAPHKENASNDDVNPIDLNQERPPLCTIRRFEIIKYFFGPAEQFMGIKEQECDGEGRIEEDTCKAYQDIFRKMDEGWHPQHALPAQAIKKPWGYERREGSGGEWHWWMAVVGEGGEGGGWW</sequence>
<protein>
    <submittedName>
        <fullName evidence="3">Putative reverse transcriptase domain-containing protein</fullName>
    </submittedName>
</protein>
<dbReference type="InterPro" id="IPR041577">
    <property type="entry name" value="RT_RNaseH_2"/>
</dbReference>
<keyword evidence="1" id="KW-0472">Membrane</keyword>
<evidence type="ECO:0000256" key="1">
    <source>
        <dbReference type="SAM" id="Phobius"/>
    </source>
</evidence>
<dbReference type="CDD" id="cd09274">
    <property type="entry name" value="RNase_HI_RT_Ty3"/>
    <property type="match status" value="1"/>
</dbReference>
<gene>
    <name evidence="3" type="ORF">Tci_000676</name>
</gene>
<dbReference type="PANTHER" id="PTHR34072:SF52">
    <property type="entry name" value="RIBONUCLEASE H"/>
    <property type="match status" value="1"/>
</dbReference>
<name>A0A699GIY3_TANCI</name>
<dbReference type="AlphaFoldDB" id="A0A699GIY3"/>
<keyword evidence="3" id="KW-0548">Nucleotidyltransferase</keyword>
<keyword evidence="1" id="KW-0812">Transmembrane</keyword>
<comment type="caution">
    <text evidence="3">The sequence shown here is derived from an EMBL/GenBank/DDBJ whole genome shotgun (WGS) entry which is preliminary data.</text>
</comment>
<proteinExistence type="predicted"/>
<reference evidence="3" key="1">
    <citation type="journal article" date="2019" name="Sci. Rep.">
        <title>Draft genome of Tanacetum cinerariifolium, the natural source of mosquito coil.</title>
        <authorList>
            <person name="Yamashiro T."/>
            <person name="Shiraishi A."/>
            <person name="Satake H."/>
            <person name="Nakayama K."/>
        </authorList>
    </citation>
    <scope>NUCLEOTIDE SEQUENCE</scope>
</reference>
<dbReference type="EMBL" id="BKCJ010000014">
    <property type="protein sequence ID" value="GEU28698.1"/>
    <property type="molecule type" value="Genomic_DNA"/>
</dbReference>
<dbReference type="GO" id="GO:0003964">
    <property type="term" value="F:RNA-directed DNA polymerase activity"/>
    <property type="evidence" value="ECO:0007669"/>
    <property type="project" value="UniProtKB-KW"/>
</dbReference>
<keyword evidence="3" id="KW-0808">Transferase</keyword>